<dbReference type="PANTHER" id="PTHR30466">
    <property type="entry name" value="FLAVIN REDUCTASE"/>
    <property type="match status" value="1"/>
</dbReference>
<evidence type="ECO:0000259" key="2">
    <source>
        <dbReference type="SMART" id="SM00903"/>
    </source>
</evidence>
<dbReference type="Gene3D" id="2.30.110.10">
    <property type="entry name" value="Electron Transport, Fmn-binding Protein, Chain A"/>
    <property type="match status" value="1"/>
</dbReference>
<keyword evidence="4" id="KW-1185">Reference proteome</keyword>
<accession>A0A6N1VBF9</accession>
<dbReference type="GO" id="GO:0010181">
    <property type="term" value="F:FMN binding"/>
    <property type="evidence" value="ECO:0007669"/>
    <property type="project" value="InterPro"/>
</dbReference>
<gene>
    <name evidence="3" type="ORF">HTY61_07730</name>
</gene>
<dbReference type="SUPFAM" id="SSF50475">
    <property type="entry name" value="FMN-binding split barrel"/>
    <property type="match status" value="1"/>
</dbReference>
<dbReference type="GO" id="GO:0042602">
    <property type="term" value="F:riboflavin reductase (NADPH) activity"/>
    <property type="evidence" value="ECO:0007669"/>
    <property type="project" value="TreeGrafter"/>
</dbReference>
<dbReference type="Proteomes" id="UP000509367">
    <property type="component" value="Chromosome"/>
</dbReference>
<reference evidence="3 4" key="1">
    <citation type="submission" date="2020-06" db="EMBL/GenBank/DDBJ databases">
        <title>Oricola thermophila sp. nov. isolated from a tidal sediments.</title>
        <authorList>
            <person name="Kwon K.K."/>
            <person name="Yang S.-H."/>
            <person name="Park M.-J."/>
        </authorList>
    </citation>
    <scope>NUCLEOTIDE SEQUENCE [LARGE SCALE GENOMIC DNA]</scope>
    <source>
        <strain evidence="3 4">MEBiC13590</strain>
    </source>
</reference>
<dbReference type="InterPro" id="IPR012349">
    <property type="entry name" value="Split_barrel_FMN-bd"/>
</dbReference>
<proteinExistence type="predicted"/>
<evidence type="ECO:0000313" key="4">
    <source>
        <dbReference type="Proteomes" id="UP000509367"/>
    </source>
</evidence>
<evidence type="ECO:0000256" key="1">
    <source>
        <dbReference type="ARBA" id="ARBA00023002"/>
    </source>
</evidence>
<dbReference type="Pfam" id="PF01613">
    <property type="entry name" value="Flavin_Reduct"/>
    <property type="match status" value="1"/>
</dbReference>
<dbReference type="EMBL" id="CP054836">
    <property type="protein sequence ID" value="QKV18351.1"/>
    <property type="molecule type" value="Genomic_DNA"/>
</dbReference>
<dbReference type="InterPro" id="IPR002563">
    <property type="entry name" value="Flavin_Rdtase-like_dom"/>
</dbReference>
<name>A0A6N1VBF9_9HYPH</name>
<evidence type="ECO:0000313" key="3">
    <source>
        <dbReference type="EMBL" id="QKV18351.1"/>
    </source>
</evidence>
<dbReference type="KEGG" id="orm:HTY61_07730"/>
<dbReference type="RefSeq" id="WP_175276245.1">
    <property type="nucleotide sequence ID" value="NZ_CP054836.1"/>
</dbReference>
<keyword evidence="1" id="KW-0560">Oxidoreductase</keyword>
<organism evidence="3 4">
    <name type="scientific">Oricola thermophila</name>
    <dbReference type="NCBI Taxonomy" id="2742145"/>
    <lineage>
        <taxon>Bacteria</taxon>
        <taxon>Pseudomonadati</taxon>
        <taxon>Pseudomonadota</taxon>
        <taxon>Alphaproteobacteria</taxon>
        <taxon>Hyphomicrobiales</taxon>
        <taxon>Ahrensiaceae</taxon>
        <taxon>Oricola</taxon>
    </lineage>
</organism>
<sequence>MNADARLEIGEMDHADLKRAMGCFATGIAVVTTRHGGADLGMTCNSFNTVSLEPPLVLWSVRRAAASHDAFVHGGGYTVSILGADQEDIANRFTRGSQEERFADLPVERLPTGRLVIGGAAAWLDCSLENVVEAGDHDILIGRVLEFDSTLKDTLGYLRGRFTKLRS</sequence>
<feature type="domain" description="Flavin reductase like" evidence="2">
    <location>
        <begin position="21"/>
        <end position="164"/>
    </location>
</feature>
<dbReference type="AlphaFoldDB" id="A0A6N1VBF9"/>
<dbReference type="SMART" id="SM00903">
    <property type="entry name" value="Flavin_Reduct"/>
    <property type="match status" value="1"/>
</dbReference>
<protein>
    <submittedName>
        <fullName evidence="3">Flavin reductase family protein</fullName>
    </submittedName>
</protein>
<dbReference type="PANTHER" id="PTHR30466:SF1">
    <property type="entry name" value="FMN REDUCTASE (NADH) RUTF"/>
    <property type="match status" value="1"/>
</dbReference>
<dbReference type="InterPro" id="IPR050268">
    <property type="entry name" value="NADH-dep_flavin_reductase"/>
</dbReference>